<feature type="region of interest" description="Disordered" evidence="7">
    <location>
        <begin position="201"/>
        <end position="225"/>
    </location>
</feature>
<dbReference type="AlphaFoldDB" id="A0AAD8MC10"/>
<evidence type="ECO:0000256" key="7">
    <source>
        <dbReference type="SAM" id="MobiDB-lite"/>
    </source>
</evidence>
<reference evidence="9" key="2">
    <citation type="submission" date="2023-05" db="EMBL/GenBank/DDBJ databases">
        <authorList>
            <person name="Schelkunov M.I."/>
        </authorList>
    </citation>
    <scope>NUCLEOTIDE SEQUENCE</scope>
    <source>
        <strain evidence="9">Hsosn_3</strain>
        <tissue evidence="9">Leaf</tissue>
    </source>
</reference>
<feature type="compositionally biased region" description="Polar residues" evidence="7">
    <location>
        <begin position="12"/>
        <end position="27"/>
    </location>
</feature>
<comment type="similarity">
    <text evidence="6">Belongs to the NFYC/HAP5 subunit family.</text>
</comment>
<dbReference type="PANTHER" id="PTHR10252">
    <property type="entry name" value="HISTONE-LIKE TRANSCRIPTION FACTOR CCAAT-RELATED"/>
    <property type="match status" value="1"/>
</dbReference>
<organism evidence="9 10">
    <name type="scientific">Heracleum sosnowskyi</name>
    <dbReference type="NCBI Taxonomy" id="360622"/>
    <lineage>
        <taxon>Eukaryota</taxon>
        <taxon>Viridiplantae</taxon>
        <taxon>Streptophyta</taxon>
        <taxon>Embryophyta</taxon>
        <taxon>Tracheophyta</taxon>
        <taxon>Spermatophyta</taxon>
        <taxon>Magnoliopsida</taxon>
        <taxon>eudicotyledons</taxon>
        <taxon>Gunneridae</taxon>
        <taxon>Pentapetalae</taxon>
        <taxon>asterids</taxon>
        <taxon>campanulids</taxon>
        <taxon>Apiales</taxon>
        <taxon>Apiaceae</taxon>
        <taxon>Apioideae</taxon>
        <taxon>apioid superclade</taxon>
        <taxon>Tordylieae</taxon>
        <taxon>Tordyliinae</taxon>
        <taxon>Heracleum</taxon>
    </lineage>
</organism>
<accession>A0AAD8MC10</accession>
<keyword evidence="3" id="KW-0238">DNA-binding</keyword>
<feature type="compositionally biased region" description="Low complexity" evidence="7">
    <location>
        <begin position="1"/>
        <end position="11"/>
    </location>
</feature>
<keyword evidence="4" id="KW-0804">Transcription</keyword>
<dbReference type="SUPFAM" id="SSF47113">
    <property type="entry name" value="Histone-fold"/>
    <property type="match status" value="1"/>
</dbReference>
<evidence type="ECO:0000259" key="8">
    <source>
        <dbReference type="Pfam" id="PF00808"/>
    </source>
</evidence>
<comment type="caution">
    <text evidence="9">The sequence shown here is derived from an EMBL/GenBank/DDBJ whole genome shotgun (WGS) entry which is preliminary data.</text>
</comment>
<dbReference type="GO" id="GO:0005634">
    <property type="term" value="C:nucleus"/>
    <property type="evidence" value="ECO:0007669"/>
    <property type="project" value="UniProtKB-SubCell"/>
</dbReference>
<proteinExistence type="inferred from homology"/>
<gene>
    <name evidence="9" type="ORF">POM88_042870</name>
</gene>
<evidence type="ECO:0000256" key="5">
    <source>
        <dbReference type="ARBA" id="ARBA00023242"/>
    </source>
</evidence>
<reference evidence="9" key="1">
    <citation type="submission" date="2023-02" db="EMBL/GenBank/DDBJ databases">
        <title>Genome of toxic invasive species Heracleum sosnowskyi carries increased number of genes despite the absence of recent whole-genome duplications.</title>
        <authorList>
            <person name="Schelkunov M."/>
            <person name="Shtratnikova V."/>
            <person name="Makarenko M."/>
            <person name="Klepikova A."/>
            <person name="Omelchenko D."/>
            <person name="Novikova G."/>
            <person name="Obukhova E."/>
            <person name="Bogdanov V."/>
            <person name="Penin A."/>
            <person name="Logacheva M."/>
        </authorList>
    </citation>
    <scope>NUCLEOTIDE SEQUENCE</scope>
    <source>
        <strain evidence="9">Hsosn_3</strain>
        <tissue evidence="9">Leaf</tissue>
    </source>
</reference>
<dbReference type="GO" id="GO:0000981">
    <property type="term" value="F:DNA-binding transcription factor activity, RNA polymerase II-specific"/>
    <property type="evidence" value="ECO:0007669"/>
    <property type="project" value="TreeGrafter"/>
</dbReference>
<evidence type="ECO:0000313" key="10">
    <source>
        <dbReference type="Proteomes" id="UP001237642"/>
    </source>
</evidence>
<protein>
    <submittedName>
        <fullName evidence="9">Nuclear transcription factor Y subunit C-2</fullName>
    </submittedName>
</protein>
<name>A0AAD8MC10_9APIA</name>
<feature type="domain" description="Transcription factor CBF/NF-Y/archaeal histone" evidence="8">
    <location>
        <begin position="83"/>
        <end position="145"/>
    </location>
</feature>
<dbReference type="CDD" id="cd22908">
    <property type="entry name" value="HFD_NFYC-like"/>
    <property type="match status" value="1"/>
</dbReference>
<evidence type="ECO:0000313" key="9">
    <source>
        <dbReference type="EMBL" id="KAK1367309.1"/>
    </source>
</evidence>
<evidence type="ECO:0000256" key="6">
    <source>
        <dbReference type="ARBA" id="ARBA00038129"/>
    </source>
</evidence>
<feature type="compositionally biased region" description="Low complexity" evidence="7">
    <location>
        <begin position="201"/>
        <end position="216"/>
    </location>
</feature>
<dbReference type="Pfam" id="PF00808">
    <property type="entry name" value="CBFD_NFYB_HMF"/>
    <property type="match status" value="1"/>
</dbReference>
<dbReference type="Gene3D" id="1.10.20.10">
    <property type="entry name" value="Histone, subunit A"/>
    <property type="match status" value="1"/>
</dbReference>
<keyword evidence="2" id="KW-0805">Transcription regulation</keyword>
<feature type="region of interest" description="Disordered" evidence="7">
    <location>
        <begin position="1"/>
        <end position="27"/>
    </location>
</feature>
<evidence type="ECO:0000256" key="4">
    <source>
        <dbReference type="ARBA" id="ARBA00023163"/>
    </source>
</evidence>
<sequence length="225" mass="25995">MDQSQQSQQQQHVSNGAGQISNAQAPFVPTSSLGIPVSMPTYSRGASTSQNQLAEHQQQRIESFWADQMAEAERATDFKNHMLPLARVKKIMKADEDVRMISSEAPVVFAKACEMFISELTLRSWMHTEESKRKTLQKNDIAAAISKTETFDFLVDILPRDELREESHGPSTEPIPYYYLPQQQNQQQLQQQMAFVPWHHQLQPQQQHHQQHQNHQQHQENNDRV</sequence>
<dbReference type="InterPro" id="IPR003958">
    <property type="entry name" value="CBFA_NFYB_domain"/>
</dbReference>
<keyword evidence="5" id="KW-0539">Nucleus</keyword>
<dbReference type="FunFam" id="1.10.20.10:FF:000006">
    <property type="entry name" value="Nuclear transcription factor Y subunit gamma"/>
    <property type="match status" value="1"/>
</dbReference>
<dbReference type="InterPro" id="IPR050568">
    <property type="entry name" value="Transcr_DNA_Rep_Reg"/>
</dbReference>
<evidence type="ECO:0000256" key="3">
    <source>
        <dbReference type="ARBA" id="ARBA00023125"/>
    </source>
</evidence>
<dbReference type="InterPro" id="IPR009072">
    <property type="entry name" value="Histone-fold"/>
</dbReference>
<evidence type="ECO:0000256" key="2">
    <source>
        <dbReference type="ARBA" id="ARBA00023015"/>
    </source>
</evidence>
<dbReference type="EMBL" id="JAUIZM010000009">
    <property type="protein sequence ID" value="KAK1367309.1"/>
    <property type="molecule type" value="Genomic_DNA"/>
</dbReference>
<evidence type="ECO:0000256" key="1">
    <source>
        <dbReference type="ARBA" id="ARBA00004123"/>
    </source>
</evidence>
<dbReference type="GO" id="GO:0000978">
    <property type="term" value="F:RNA polymerase II cis-regulatory region sequence-specific DNA binding"/>
    <property type="evidence" value="ECO:0007669"/>
    <property type="project" value="TreeGrafter"/>
</dbReference>
<keyword evidence="10" id="KW-1185">Reference proteome</keyword>
<dbReference type="Proteomes" id="UP001237642">
    <property type="component" value="Unassembled WGS sequence"/>
</dbReference>
<dbReference type="GO" id="GO:0046982">
    <property type="term" value="F:protein heterodimerization activity"/>
    <property type="evidence" value="ECO:0007669"/>
    <property type="project" value="InterPro"/>
</dbReference>
<dbReference type="PANTHER" id="PTHR10252:SF8">
    <property type="entry name" value="NUCLEAR TRANSCRIPTION FACTOR Y SUBUNIT GAMMA"/>
    <property type="match status" value="1"/>
</dbReference>
<comment type="subcellular location">
    <subcellularLocation>
        <location evidence="1">Nucleus</location>
    </subcellularLocation>
</comment>